<gene>
    <name evidence="1" type="ORF">K0U00_29935</name>
</gene>
<dbReference type="RefSeq" id="WP_210037250.1">
    <property type="nucleotide sequence ID" value="NZ_JBHLVU010000004.1"/>
</dbReference>
<accession>A0ABS7CBG8</accession>
<proteinExistence type="predicted"/>
<dbReference type="Proteomes" id="UP001519887">
    <property type="component" value="Unassembled WGS sequence"/>
</dbReference>
<comment type="caution">
    <text evidence="1">The sequence shown here is derived from an EMBL/GenBank/DDBJ whole genome shotgun (WGS) entry which is preliminary data.</text>
</comment>
<dbReference type="EMBL" id="JAHZIK010001133">
    <property type="protein sequence ID" value="MBW7458267.1"/>
    <property type="molecule type" value="Genomic_DNA"/>
</dbReference>
<protein>
    <submittedName>
        <fullName evidence="1">Uncharacterized protein</fullName>
    </submittedName>
</protein>
<name>A0ABS7CBG8_9BACL</name>
<evidence type="ECO:0000313" key="1">
    <source>
        <dbReference type="EMBL" id="MBW7458267.1"/>
    </source>
</evidence>
<keyword evidence="2" id="KW-1185">Reference proteome</keyword>
<sequence length="50" mass="5528">MDYKTAQLTPEAVKKLQQYENELSNSTGEDIILIAYEQEGPAPASGLDQE</sequence>
<organism evidence="1 2">
    <name type="scientific">Paenibacillus sepulcri</name>
    <dbReference type="NCBI Taxonomy" id="359917"/>
    <lineage>
        <taxon>Bacteria</taxon>
        <taxon>Bacillati</taxon>
        <taxon>Bacillota</taxon>
        <taxon>Bacilli</taxon>
        <taxon>Bacillales</taxon>
        <taxon>Paenibacillaceae</taxon>
        <taxon>Paenibacillus</taxon>
    </lineage>
</organism>
<reference evidence="1 2" key="1">
    <citation type="submission" date="2021-07" db="EMBL/GenBank/DDBJ databases">
        <title>Paenibacillus radiodurans sp. nov., isolated from the southeastern edge of Tengger Desert.</title>
        <authorList>
            <person name="Zhang G."/>
        </authorList>
    </citation>
    <scope>NUCLEOTIDE SEQUENCE [LARGE SCALE GENOMIC DNA]</scope>
    <source>
        <strain evidence="1 2">CCM 7311</strain>
    </source>
</reference>
<evidence type="ECO:0000313" key="2">
    <source>
        <dbReference type="Proteomes" id="UP001519887"/>
    </source>
</evidence>